<feature type="transmembrane region" description="Helical" evidence="1">
    <location>
        <begin position="127"/>
        <end position="154"/>
    </location>
</feature>
<organism evidence="2 4">
    <name type="scientific">Hungatella hathewayi</name>
    <dbReference type="NCBI Taxonomy" id="154046"/>
    <lineage>
        <taxon>Bacteria</taxon>
        <taxon>Bacillati</taxon>
        <taxon>Bacillota</taxon>
        <taxon>Clostridia</taxon>
        <taxon>Lachnospirales</taxon>
        <taxon>Lachnospiraceae</taxon>
        <taxon>Hungatella</taxon>
    </lineage>
</organism>
<name>A0A174J4C0_9FIRM</name>
<feature type="transmembrane region" description="Helical" evidence="1">
    <location>
        <begin position="101"/>
        <end position="121"/>
    </location>
</feature>
<reference evidence="2 4" key="1">
    <citation type="submission" date="2015-09" db="EMBL/GenBank/DDBJ databases">
        <authorList>
            <consortium name="Pathogen Informatics"/>
        </authorList>
    </citation>
    <scope>NUCLEOTIDE SEQUENCE [LARGE SCALE GENOMIC DNA]</scope>
    <source>
        <strain evidence="2 4">2789STDY5608850</strain>
    </source>
</reference>
<feature type="transmembrane region" description="Helical" evidence="1">
    <location>
        <begin position="73"/>
        <end position="94"/>
    </location>
</feature>
<dbReference type="PIRSF" id="PIRSF031501">
    <property type="entry name" value="QueT"/>
    <property type="match status" value="1"/>
</dbReference>
<protein>
    <submittedName>
        <fullName evidence="2">Predicted membrane protein</fullName>
    </submittedName>
    <submittedName>
        <fullName evidence="3">QueT transporter family protein</fullName>
    </submittedName>
</protein>
<evidence type="ECO:0000313" key="4">
    <source>
        <dbReference type="Proteomes" id="UP000095651"/>
    </source>
</evidence>
<dbReference type="Proteomes" id="UP000095651">
    <property type="component" value="Unassembled WGS sequence"/>
</dbReference>
<feature type="transmembrane region" description="Helical" evidence="1">
    <location>
        <begin position="12"/>
        <end position="32"/>
    </location>
</feature>
<sequence length="167" mass="18121">MLQKTSSRTYFMVYAAAIAAIYTVLTMVFAPISFGPIQFRISEALCILPFFTPAAVPGLFIGCLLSNLLCGAAALDIIFGSLATLIGALGSWMLRKNKWAVCLPPILANTIVIPWVLRFAYGSEDMILYAMVTVGIGEILAIGVLGNLLMGVLYKYRQIMFGKKNLA</sequence>
<dbReference type="PANTHER" id="PTHR40044">
    <property type="entry name" value="INTEGRAL MEMBRANE PROTEIN-RELATED"/>
    <property type="match status" value="1"/>
</dbReference>
<dbReference type="RefSeq" id="WP_002605574.1">
    <property type="nucleotide sequence ID" value="NZ_CABIXC010000014.1"/>
</dbReference>
<evidence type="ECO:0000313" key="5">
    <source>
        <dbReference type="Proteomes" id="UP000261257"/>
    </source>
</evidence>
<gene>
    <name evidence="2" type="primary">queT</name>
    <name evidence="3" type="ORF">DXC39_12200</name>
    <name evidence="2" type="ORF">ERS852407_04502</name>
</gene>
<evidence type="ECO:0000256" key="1">
    <source>
        <dbReference type="SAM" id="Phobius"/>
    </source>
</evidence>
<keyword evidence="1" id="KW-1133">Transmembrane helix</keyword>
<evidence type="ECO:0000313" key="3">
    <source>
        <dbReference type="EMBL" id="RGM04598.1"/>
    </source>
</evidence>
<dbReference type="AlphaFoldDB" id="A0A174J4C0"/>
<dbReference type="EMBL" id="CYZE01000014">
    <property type="protein sequence ID" value="CUO94584.1"/>
    <property type="molecule type" value="Genomic_DNA"/>
</dbReference>
<accession>A0A174J4C0</accession>
<feature type="transmembrane region" description="Helical" evidence="1">
    <location>
        <begin position="44"/>
        <end position="67"/>
    </location>
</feature>
<dbReference type="Pfam" id="PF06177">
    <property type="entry name" value="QueT"/>
    <property type="match status" value="1"/>
</dbReference>
<proteinExistence type="predicted"/>
<reference evidence="3 5" key="2">
    <citation type="submission" date="2018-08" db="EMBL/GenBank/DDBJ databases">
        <title>A genome reference for cultivated species of the human gut microbiota.</title>
        <authorList>
            <person name="Zou Y."/>
            <person name="Xue W."/>
            <person name="Luo G."/>
        </authorList>
    </citation>
    <scope>NUCLEOTIDE SEQUENCE [LARGE SCALE GENOMIC DNA]</scope>
    <source>
        <strain evidence="3 5">TF05-11AC</strain>
    </source>
</reference>
<dbReference type="InterPro" id="IPR010387">
    <property type="entry name" value="QueT"/>
</dbReference>
<keyword evidence="1" id="KW-0812">Transmembrane</keyword>
<dbReference type="Proteomes" id="UP000261257">
    <property type="component" value="Unassembled WGS sequence"/>
</dbReference>
<dbReference type="PANTHER" id="PTHR40044:SF1">
    <property type="entry name" value="INTEGRAL MEMBRANE PROTEIN"/>
    <property type="match status" value="1"/>
</dbReference>
<dbReference type="EMBL" id="QSSQ01000009">
    <property type="protein sequence ID" value="RGM04598.1"/>
    <property type="molecule type" value="Genomic_DNA"/>
</dbReference>
<evidence type="ECO:0000313" key="2">
    <source>
        <dbReference type="EMBL" id="CUO94584.1"/>
    </source>
</evidence>
<keyword evidence="1" id="KW-0472">Membrane</keyword>